<evidence type="ECO:0000313" key="2">
    <source>
        <dbReference type="Proteomes" id="UP000476310"/>
    </source>
</evidence>
<keyword evidence="2" id="KW-1185">Reference proteome</keyword>
<sequence>MTKTTSDDVLQRFRVSPHTREIYANWVKDPRRVEVAPVVMAHRAQLIYGLSTADVEAVCRRTEHALGHVRRLDGESVAPIVDWHPDFAFTHVFHVCMERMRHLPAYQDFRSYAYNDSLGLRMLGDPARAKVREVSGTGVPEKLARDAMRWRVGNAYYSFLREVYTVVQLRSMGLDLRVHPLADALFRVDAWVDSKVVSLRVGNKKFRQGDASGRKMPPERLLADVQPPFEFATLELPPATEFGSVHLPSLDHLSEAAARLSG</sequence>
<gene>
    <name evidence="1" type="ORF">G4H13_31190</name>
</gene>
<dbReference type="Proteomes" id="UP000476310">
    <property type="component" value="Unassembled WGS sequence"/>
</dbReference>
<comment type="caution">
    <text evidence="1">The sequence shown here is derived from an EMBL/GenBank/DDBJ whole genome shotgun (WGS) entry which is preliminary data.</text>
</comment>
<evidence type="ECO:0000313" key="1">
    <source>
        <dbReference type="EMBL" id="NEW74715.1"/>
    </source>
</evidence>
<proteinExistence type="predicted"/>
<organism evidence="1 2">
    <name type="scientific">Streptomyces rhizosphaericus</name>
    <dbReference type="NCBI Taxonomy" id="114699"/>
    <lineage>
        <taxon>Bacteria</taxon>
        <taxon>Bacillati</taxon>
        <taxon>Actinomycetota</taxon>
        <taxon>Actinomycetes</taxon>
        <taxon>Kitasatosporales</taxon>
        <taxon>Streptomycetaceae</taxon>
        <taxon>Streptomyces</taxon>
        <taxon>Streptomyces violaceusniger group</taxon>
    </lineage>
</organism>
<dbReference type="AlphaFoldDB" id="A0A6G4AMZ7"/>
<accession>A0A6G4AMZ7</accession>
<protein>
    <submittedName>
        <fullName evidence="1">Uncharacterized protein</fullName>
    </submittedName>
</protein>
<dbReference type="EMBL" id="JAAIKT010000047">
    <property type="protein sequence ID" value="NEW74715.1"/>
    <property type="molecule type" value="Genomic_DNA"/>
</dbReference>
<dbReference type="RefSeq" id="WP_164432557.1">
    <property type="nucleotide sequence ID" value="NZ_JAAIKT010000047.1"/>
</dbReference>
<reference evidence="1" key="1">
    <citation type="submission" date="2020-02" db="EMBL/GenBank/DDBJ databases">
        <title>A new Streptomyces sp. for controlling soil-borne diseases.</title>
        <authorList>
            <person name="Li X."/>
            <person name="Tian Y."/>
            <person name="Gao K."/>
        </authorList>
    </citation>
    <scope>NUCLEOTIDE SEQUENCE [LARGE SCALE GENOMIC DNA]</scope>
    <source>
        <strain evidence="1">0250</strain>
    </source>
</reference>
<name>A0A6G4AMZ7_9ACTN</name>